<keyword evidence="2" id="KW-0813">Transport</keyword>
<feature type="compositionally biased region" description="Gly residues" evidence="4">
    <location>
        <begin position="45"/>
        <end position="74"/>
    </location>
</feature>
<comment type="caution">
    <text evidence="5">The sequence shown here is derived from an EMBL/GenBank/DDBJ whole genome shotgun (WGS) entry which is preliminary data.</text>
</comment>
<reference evidence="5 6" key="1">
    <citation type="submission" date="2019-05" db="EMBL/GenBank/DDBJ databases">
        <authorList>
            <person name="Narsing Rao M.P."/>
            <person name="Li W.J."/>
        </authorList>
    </citation>
    <scope>NUCLEOTIDE SEQUENCE [LARGE SCALE GENOMIC DNA]</scope>
    <source>
        <strain evidence="5 6">SYSU_K30003</strain>
    </source>
</reference>
<proteinExistence type="inferred from homology"/>
<organism evidence="5 6">
    <name type="scientific">Paenibacillus antri</name>
    <dbReference type="NCBI Taxonomy" id="2582848"/>
    <lineage>
        <taxon>Bacteria</taxon>
        <taxon>Bacillati</taxon>
        <taxon>Bacillota</taxon>
        <taxon>Bacilli</taxon>
        <taxon>Bacillales</taxon>
        <taxon>Paenibacillaceae</taxon>
        <taxon>Paenibacillus</taxon>
    </lineage>
</organism>
<evidence type="ECO:0000256" key="3">
    <source>
        <dbReference type="ARBA" id="ARBA00022729"/>
    </source>
</evidence>
<keyword evidence="3" id="KW-0732">Signal</keyword>
<dbReference type="GO" id="GO:1901982">
    <property type="term" value="F:maltose binding"/>
    <property type="evidence" value="ECO:0007669"/>
    <property type="project" value="TreeGrafter"/>
</dbReference>
<dbReference type="PANTHER" id="PTHR30061:SF50">
    <property type="entry name" value="MALTOSE_MALTODEXTRIN-BINDING PERIPLASMIC PROTEIN"/>
    <property type="match status" value="1"/>
</dbReference>
<dbReference type="InterPro" id="IPR006059">
    <property type="entry name" value="SBP"/>
</dbReference>
<dbReference type="Proteomes" id="UP000309676">
    <property type="component" value="Unassembled WGS sequence"/>
</dbReference>
<sequence>MNSVSIFRTGLGEGTMQKKKRFGIGGLAILLAVVMTACSGGGGGTTSGGDAGGTGGSGSGGGASTTEPSGGGGSTPQERVTIEYWHTYSDQEEKVLAEQIKPLFEEKHPNIELKLTRMPYEGLKQQVLAAVAGDAAPDLMRMDIVWVPEMAHQGALMRLDEKPGFEVIQSSVFDGALATNYYDGGYYGVPLNTNTKVAIYHKATLEQAGLSAPPKTIDELVAAAKTLKAQGKYGLGVSGMHSWGLLPYFWSLGGSLTNDDYSAVEGYLNSPESIAALQTIADWQKEGLIIPPLMGGEPGAWDGLKSGEYLMVDDGPWFYSILMNEADSPFKPMEETVRALMPAGPAGSHSVIGGEDLVIFANSKHPDEAWTFMQWMLTEEPQSIMATTGLIPTNKTAAGKIDPQSIPFIAEYVEQLNTALPRTPIPQWGEMETIFNLAAEKAIRGEMTAADALNDAAKQIEALLK</sequence>
<feature type="region of interest" description="Disordered" evidence="4">
    <location>
        <begin position="45"/>
        <end position="77"/>
    </location>
</feature>
<dbReference type="EMBL" id="VCIW01000012">
    <property type="protein sequence ID" value="TLS50930.1"/>
    <property type="molecule type" value="Genomic_DNA"/>
</dbReference>
<evidence type="ECO:0000313" key="6">
    <source>
        <dbReference type="Proteomes" id="UP000309676"/>
    </source>
</evidence>
<protein>
    <submittedName>
        <fullName evidence="5">Extracellular solute-binding protein</fullName>
    </submittedName>
</protein>
<dbReference type="GO" id="GO:0055052">
    <property type="term" value="C:ATP-binding cassette (ABC) transporter complex, substrate-binding subunit-containing"/>
    <property type="evidence" value="ECO:0007669"/>
    <property type="project" value="TreeGrafter"/>
</dbReference>
<dbReference type="Pfam" id="PF01547">
    <property type="entry name" value="SBP_bac_1"/>
    <property type="match status" value="1"/>
</dbReference>
<dbReference type="AlphaFoldDB" id="A0A5R9GA23"/>
<gene>
    <name evidence="5" type="ORF">FE782_17945</name>
</gene>
<dbReference type="PANTHER" id="PTHR30061">
    <property type="entry name" value="MALTOSE-BINDING PERIPLASMIC PROTEIN"/>
    <property type="match status" value="1"/>
</dbReference>
<accession>A0A5R9GA23</accession>
<evidence type="ECO:0000313" key="5">
    <source>
        <dbReference type="EMBL" id="TLS50930.1"/>
    </source>
</evidence>
<name>A0A5R9GA23_9BACL</name>
<evidence type="ECO:0000256" key="1">
    <source>
        <dbReference type="ARBA" id="ARBA00008520"/>
    </source>
</evidence>
<comment type="similarity">
    <text evidence="1">Belongs to the bacterial solute-binding protein 1 family.</text>
</comment>
<dbReference type="GO" id="GO:0015768">
    <property type="term" value="P:maltose transport"/>
    <property type="evidence" value="ECO:0007669"/>
    <property type="project" value="TreeGrafter"/>
</dbReference>
<dbReference type="GO" id="GO:0042956">
    <property type="term" value="P:maltodextrin transmembrane transport"/>
    <property type="evidence" value="ECO:0007669"/>
    <property type="project" value="TreeGrafter"/>
</dbReference>
<dbReference type="SUPFAM" id="SSF53850">
    <property type="entry name" value="Periplasmic binding protein-like II"/>
    <property type="match status" value="1"/>
</dbReference>
<keyword evidence="6" id="KW-1185">Reference proteome</keyword>
<evidence type="ECO:0000256" key="4">
    <source>
        <dbReference type="SAM" id="MobiDB-lite"/>
    </source>
</evidence>
<evidence type="ECO:0000256" key="2">
    <source>
        <dbReference type="ARBA" id="ARBA00022448"/>
    </source>
</evidence>
<dbReference type="Gene3D" id="3.40.190.10">
    <property type="entry name" value="Periplasmic binding protein-like II"/>
    <property type="match status" value="2"/>
</dbReference>